<proteinExistence type="predicted"/>
<dbReference type="Proteomes" id="UP000032068">
    <property type="component" value="Unassembled WGS sequence"/>
</dbReference>
<sequence length="167" mass="18956">MARSPDQSLDDRFCFITIEPWAYELQSRFVIFDEIPCAMTEGSARPFGSGTCGSAPCPRSVTGMARSHDQCPDDRFCFITIEPWAYELQSRFVIFDEIPCAMTEKWRARPFGSGTCGSGPCPRKITGMARSHDQSLDDRFCFVTVEPWAYELHPMFWSRIQVPTLGC</sequence>
<dbReference type="EMBL" id="JXQW01000041">
    <property type="protein sequence ID" value="KIP98434.1"/>
    <property type="molecule type" value="Genomic_DNA"/>
</dbReference>
<protein>
    <submittedName>
        <fullName evidence="1">Uncharacterized protein</fullName>
    </submittedName>
</protein>
<gene>
    <name evidence="1" type="ORF">RU08_15610</name>
</gene>
<dbReference type="AlphaFoldDB" id="A0A0D0KGK0"/>
<accession>A0A0D0KGK0</accession>
<evidence type="ECO:0000313" key="1">
    <source>
        <dbReference type="EMBL" id="KIP98434.1"/>
    </source>
</evidence>
<evidence type="ECO:0000313" key="2">
    <source>
        <dbReference type="Proteomes" id="UP000032068"/>
    </source>
</evidence>
<reference evidence="1 2" key="1">
    <citation type="submission" date="2014-12" db="EMBL/GenBank/DDBJ databases">
        <title>16Stimator: statistical estimation of ribosomal gene copy numbers from draft genome assemblies.</title>
        <authorList>
            <person name="Perisin M.A."/>
            <person name="Vetter M."/>
            <person name="Gilbert J.A."/>
            <person name="Bergelson J."/>
        </authorList>
    </citation>
    <scope>NUCLEOTIDE SEQUENCE [LARGE SCALE GENOMIC DNA]</scope>
    <source>
        <strain evidence="1 2">MEJ086</strain>
    </source>
</reference>
<name>A0A0D0KGK0_9PSED</name>
<comment type="caution">
    <text evidence="1">The sequence shown here is derived from an EMBL/GenBank/DDBJ whole genome shotgun (WGS) entry which is preliminary data.</text>
</comment>
<organism evidence="1 2">
    <name type="scientific">Pseudomonas fulva</name>
    <dbReference type="NCBI Taxonomy" id="47880"/>
    <lineage>
        <taxon>Bacteria</taxon>
        <taxon>Pseudomonadati</taxon>
        <taxon>Pseudomonadota</taxon>
        <taxon>Gammaproteobacteria</taxon>
        <taxon>Pseudomonadales</taxon>
        <taxon>Pseudomonadaceae</taxon>
        <taxon>Pseudomonas</taxon>
    </lineage>
</organism>